<dbReference type="SUPFAM" id="SSF51215">
    <property type="entry name" value="Regulatory protein AraC"/>
    <property type="match status" value="1"/>
</dbReference>
<accession>A0ABU2PMV2</accession>
<keyword evidence="1" id="KW-0963">Cytoplasm</keyword>
<sequence length="302" mass="33371">MDLVSKVVRAARVGTPGSRVIRQYDSQGIRFSAFEGTGFHVVLRGTCWLLSEDQDPVGLEPGDVVLVTSGAPHGLNRVPCALHDLPSMAVRPAAPRPGPFDFEFLCGVYQFQQGRTPQYFRALPDLITLSPDYDRSPRTRALIDLLSAETSEADLGAAAALPALLDLILIHVLRQWHEQQGSAEWPRTDDPEIAAALREIHKYPQRRWTVTRLSDVVGLPRTVFTRRFTEGVGRPPMSYLTSWRLSLGARALRETDATLATIAREVGYSTEFAFSGAFTREYGVSPGRFRRSTAALIPPVAD</sequence>
<evidence type="ECO:0000313" key="7">
    <source>
        <dbReference type="EMBL" id="MDT0393490.1"/>
    </source>
</evidence>
<dbReference type="PANTHER" id="PTHR46796">
    <property type="entry name" value="HTH-TYPE TRANSCRIPTIONAL ACTIVATOR RHAS-RELATED"/>
    <property type="match status" value="1"/>
</dbReference>
<evidence type="ECO:0000256" key="1">
    <source>
        <dbReference type="ARBA" id="ARBA00022490"/>
    </source>
</evidence>
<evidence type="ECO:0000256" key="5">
    <source>
        <dbReference type="ARBA" id="ARBA00023163"/>
    </source>
</evidence>
<dbReference type="InterPro" id="IPR018060">
    <property type="entry name" value="HTH_AraC"/>
</dbReference>
<dbReference type="SUPFAM" id="SSF46689">
    <property type="entry name" value="Homeodomain-like"/>
    <property type="match status" value="2"/>
</dbReference>
<dbReference type="Gene3D" id="1.10.10.60">
    <property type="entry name" value="Homeodomain-like"/>
    <property type="match status" value="1"/>
</dbReference>
<dbReference type="InterPro" id="IPR009057">
    <property type="entry name" value="Homeodomain-like_sf"/>
</dbReference>
<comment type="caution">
    <text evidence="7">The sequence shown here is derived from an EMBL/GenBank/DDBJ whole genome shotgun (WGS) entry which is preliminary data.</text>
</comment>
<dbReference type="RefSeq" id="WP_311640939.1">
    <property type="nucleotide sequence ID" value="NZ_JAVRFA010000002.1"/>
</dbReference>
<reference evidence="8" key="1">
    <citation type="submission" date="2023-07" db="EMBL/GenBank/DDBJ databases">
        <title>30 novel species of actinomycetes from the DSMZ collection.</title>
        <authorList>
            <person name="Nouioui I."/>
        </authorList>
    </citation>
    <scope>NUCLEOTIDE SEQUENCE [LARGE SCALE GENOMIC DNA]</scope>
    <source>
        <strain evidence="8">DSM 41636</strain>
    </source>
</reference>
<keyword evidence="5" id="KW-0804">Transcription</keyword>
<dbReference type="InterPro" id="IPR032783">
    <property type="entry name" value="AraC_lig"/>
</dbReference>
<evidence type="ECO:0000256" key="4">
    <source>
        <dbReference type="ARBA" id="ARBA00023159"/>
    </source>
</evidence>
<keyword evidence="8" id="KW-1185">Reference proteome</keyword>
<dbReference type="Proteomes" id="UP001183881">
    <property type="component" value="Unassembled WGS sequence"/>
</dbReference>
<dbReference type="InterPro" id="IPR018062">
    <property type="entry name" value="HTH_AraC-typ_CS"/>
</dbReference>
<gene>
    <name evidence="7" type="ORF">RM705_02025</name>
</gene>
<proteinExistence type="predicted"/>
<keyword evidence="2" id="KW-0805">Transcription regulation</keyword>
<dbReference type="PROSITE" id="PS00041">
    <property type="entry name" value="HTH_ARAC_FAMILY_1"/>
    <property type="match status" value="1"/>
</dbReference>
<feature type="domain" description="HTH araC/xylS-type" evidence="6">
    <location>
        <begin position="194"/>
        <end position="292"/>
    </location>
</feature>
<evidence type="ECO:0000256" key="2">
    <source>
        <dbReference type="ARBA" id="ARBA00023015"/>
    </source>
</evidence>
<organism evidence="7 8">
    <name type="scientific">Streptomyces edwardsiae</name>
    <dbReference type="NCBI Taxonomy" id="3075527"/>
    <lineage>
        <taxon>Bacteria</taxon>
        <taxon>Bacillati</taxon>
        <taxon>Actinomycetota</taxon>
        <taxon>Actinomycetes</taxon>
        <taxon>Kitasatosporales</taxon>
        <taxon>Streptomycetaceae</taxon>
        <taxon>Streptomyces</taxon>
    </lineage>
</organism>
<evidence type="ECO:0000313" key="8">
    <source>
        <dbReference type="Proteomes" id="UP001183881"/>
    </source>
</evidence>
<evidence type="ECO:0000256" key="3">
    <source>
        <dbReference type="ARBA" id="ARBA00023125"/>
    </source>
</evidence>
<dbReference type="InterPro" id="IPR050204">
    <property type="entry name" value="AraC_XylS_family_regulators"/>
</dbReference>
<dbReference type="SMART" id="SM00342">
    <property type="entry name" value="HTH_ARAC"/>
    <property type="match status" value="1"/>
</dbReference>
<keyword evidence="3" id="KW-0238">DNA-binding</keyword>
<dbReference type="EMBL" id="JAVRFA010000002">
    <property type="protein sequence ID" value="MDT0393490.1"/>
    <property type="molecule type" value="Genomic_DNA"/>
</dbReference>
<name>A0ABU2PMV2_9ACTN</name>
<keyword evidence="4" id="KW-0010">Activator</keyword>
<dbReference type="Pfam" id="PF12833">
    <property type="entry name" value="HTH_18"/>
    <property type="match status" value="1"/>
</dbReference>
<evidence type="ECO:0000259" key="6">
    <source>
        <dbReference type="PROSITE" id="PS01124"/>
    </source>
</evidence>
<dbReference type="PANTHER" id="PTHR46796:SF13">
    <property type="entry name" value="HTH-TYPE TRANSCRIPTIONAL ACTIVATOR RHAS"/>
    <property type="match status" value="1"/>
</dbReference>
<protein>
    <submittedName>
        <fullName evidence="7">AraC family transcriptional regulator</fullName>
    </submittedName>
</protein>
<dbReference type="PROSITE" id="PS01124">
    <property type="entry name" value="HTH_ARAC_FAMILY_2"/>
    <property type="match status" value="1"/>
</dbReference>
<dbReference type="InterPro" id="IPR037923">
    <property type="entry name" value="HTH-like"/>
</dbReference>
<dbReference type="Pfam" id="PF12852">
    <property type="entry name" value="Cupin_6"/>
    <property type="match status" value="1"/>
</dbReference>